<evidence type="ECO:0000313" key="2">
    <source>
        <dbReference type="EMBL" id="WQD80196.1"/>
    </source>
</evidence>
<name>A0ABZ0WSH6_9BURK</name>
<dbReference type="PANTHER" id="PTHR14859">
    <property type="entry name" value="CALCOFLUOR WHITE HYPERSENSITIVE PROTEIN PRECURSOR"/>
    <property type="match status" value="1"/>
</dbReference>
<proteinExistence type="predicted"/>
<keyword evidence="2" id="KW-0540">Nuclease</keyword>
<dbReference type="SUPFAM" id="SSF56219">
    <property type="entry name" value="DNase I-like"/>
    <property type="match status" value="1"/>
</dbReference>
<dbReference type="InterPro" id="IPR036691">
    <property type="entry name" value="Endo/exonu/phosph_ase_sf"/>
</dbReference>
<accession>A0ABZ0WSH6</accession>
<dbReference type="InterPro" id="IPR051916">
    <property type="entry name" value="GPI-anchor_lipid_remodeler"/>
</dbReference>
<protein>
    <submittedName>
        <fullName evidence="2">Endonuclease/exonuclease/phosphatase family protein</fullName>
    </submittedName>
</protein>
<dbReference type="PANTHER" id="PTHR14859:SF0">
    <property type="entry name" value="ENDONUCLEASE_EXONUCLEASE_PHOSPHATASE FAMILY PROTEIN, EXPRESSED"/>
    <property type="match status" value="1"/>
</dbReference>
<organism evidence="2 3">
    <name type="scientific">Paraburkholderia kururiensis</name>
    <dbReference type="NCBI Taxonomy" id="984307"/>
    <lineage>
        <taxon>Bacteria</taxon>
        <taxon>Pseudomonadati</taxon>
        <taxon>Pseudomonadota</taxon>
        <taxon>Betaproteobacteria</taxon>
        <taxon>Burkholderiales</taxon>
        <taxon>Burkholderiaceae</taxon>
        <taxon>Paraburkholderia</taxon>
    </lineage>
</organism>
<evidence type="ECO:0000259" key="1">
    <source>
        <dbReference type="Pfam" id="PF03372"/>
    </source>
</evidence>
<sequence>MRLISWNVQWGRDADGKVDLARTVAEARRLVDFDVFCMQEVTRGFGALPGHPGDDQFAELAALLPGFTVLDAIGADLPALSARSGSGSGSDSGSAARPRRRQFGNAIATRLPVEHVIRHSLPWPPDPAAPSMQRVALEAIIRTPDRGPVRVLVTHLEFYSMQQRVAQVDELRRLQLEAAGHAAHPAPAENTEGPFAPTGRPASAIICGDFNSDFGSEAYQRMLAPLAGSPSFIDAWTTLHPGLTPPPTAGVYDKAQWSDGSIACDFIFVTEDLRDRLTRCEIDGATRASDHQPVVLELD</sequence>
<keyword evidence="2" id="KW-0378">Hydrolase</keyword>
<reference evidence="2 3" key="1">
    <citation type="submission" date="2023-12" db="EMBL/GenBank/DDBJ databases">
        <title>Genome sequencing and assembly of bacterial species from a model synthetic community.</title>
        <authorList>
            <person name="Hogle S.L."/>
        </authorList>
    </citation>
    <scope>NUCLEOTIDE SEQUENCE [LARGE SCALE GENOMIC DNA]</scope>
    <source>
        <strain evidence="2 3">HAMBI 2494</strain>
    </source>
</reference>
<dbReference type="Proteomes" id="UP001325479">
    <property type="component" value="Chromosome"/>
</dbReference>
<keyword evidence="2" id="KW-0255">Endonuclease</keyword>
<evidence type="ECO:0000313" key="3">
    <source>
        <dbReference type="Proteomes" id="UP001325479"/>
    </source>
</evidence>
<dbReference type="InterPro" id="IPR005135">
    <property type="entry name" value="Endo/exonuclease/phosphatase"/>
</dbReference>
<gene>
    <name evidence="2" type="ORF">U0042_11230</name>
</gene>
<dbReference type="GO" id="GO:0004519">
    <property type="term" value="F:endonuclease activity"/>
    <property type="evidence" value="ECO:0007669"/>
    <property type="project" value="UniProtKB-KW"/>
</dbReference>
<dbReference type="EMBL" id="CP139965">
    <property type="protein sequence ID" value="WQD80196.1"/>
    <property type="molecule type" value="Genomic_DNA"/>
</dbReference>
<dbReference type="Pfam" id="PF03372">
    <property type="entry name" value="Exo_endo_phos"/>
    <property type="match status" value="1"/>
</dbReference>
<keyword evidence="3" id="KW-1185">Reference proteome</keyword>
<dbReference type="Gene3D" id="3.60.10.10">
    <property type="entry name" value="Endonuclease/exonuclease/phosphatase"/>
    <property type="match status" value="1"/>
</dbReference>
<dbReference type="RefSeq" id="WP_114810960.1">
    <property type="nucleotide sequence ID" value="NZ_CP139965.1"/>
</dbReference>
<feature type="domain" description="Endonuclease/exonuclease/phosphatase" evidence="1">
    <location>
        <begin position="4"/>
        <end position="291"/>
    </location>
</feature>